<evidence type="ECO:0000313" key="3">
    <source>
        <dbReference type="EMBL" id="MEJ8847075.1"/>
    </source>
</evidence>
<evidence type="ECO:0000313" key="4">
    <source>
        <dbReference type="Proteomes" id="UP001385892"/>
    </source>
</evidence>
<keyword evidence="3" id="KW-0328">Glycosyltransferase</keyword>
<comment type="caution">
    <text evidence="3">The sequence shown here is derived from an EMBL/GenBank/DDBJ whole genome shotgun (WGS) entry which is preliminary data.</text>
</comment>
<dbReference type="PANTHER" id="PTHR22916">
    <property type="entry name" value="GLYCOSYLTRANSFERASE"/>
    <property type="match status" value="1"/>
</dbReference>
<dbReference type="Pfam" id="PF00535">
    <property type="entry name" value="Glycos_transf_2"/>
    <property type="match status" value="1"/>
</dbReference>
<dbReference type="CDD" id="cd00761">
    <property type="entry name" value="Glyco_tranf_GTA_type"/>
    <property type="match status" value="1"/>
</dbReference>
<dbReference type="EMBL" id="JBBKZT010000004">
    <property type="protein sequence ID" value="MEJ8847075.1"/>
    <property type="molecule type" value="Genomic_DNA"/>
</dbReference>
<organism evidence="3 4">
    <name type="scientific">Variovorax rhizosphaerae</name>
    <dbReference type="NCBI Taxonomy" id="1836200"/>
    <lineage>
        <taxon>Bacteria</taxon>
        <taxon>Pseudomonadati</taxon>
        <taxon>Pseudomonadota</taxon>
        <taxon>Betaproteobacteria</taxon>
        <taxon>Burkholderiales</taxon>
        <taxon>Comamonadaceae</taxon>
        <taxon>Variovorax</taxon>
    </lineage>
</organism>
<dbReference type="PANTHER" id="PTHR22916:SF3">
    <property type="entry name" value="UDP-GLCNAC:BETAGAL BETA-1,3-N-ACETYLGLUCOSAMINYLTRANSFERASE-LIKE PROTEIN 1"/>
    <property type="match status" value="1"/>
</dbReference>
<keyword evidence="3" id="KW-0808">Transferase</keyword>
<feature type="coiled-coil region" evidence="1">
    <location>
        <begin position="385"/>
        <end position="461"/>
    </location>
</feature>
<dbReference type="RefSeq" id="WP_340342222.1">
    <property type="nucleotide sequence ID" value="NZ_JBBKZT010000004.1"/>
</dbReference>
<dbReference type="SUPFAM" id="SSF53448">
    <property type="entry name" value="Nucleotide-diphospho-sugar transferases"/>
    <property type="match status" value="1"/>
</dbReference>
<feature type="domain" description="Glycosyltransferase 2-like" evidence="2">
    <location>
        <begin position="39"/>
        <end position="154"/>
    </location>
</feature>
<dbReference type="InterPro" id="IPR001173">
    <property type="entry name" value="Glyco_trans_2-like"/>
</dbReference>
<dbReference type="InterPro" id="IPR029044">
    <property type="entry name" value="Nucleotide-diphossugar_trans"/>
</dbReference>
<dbReference type="Gene3D" id="3.90.550.10">
    <property type="entry name" value="Spore Coat Polysaccharide Biosynthesis Protein SpsA, Chain A"/>
    <property type="match status" value="1"/>
</dbReference>
<sequence length="480" mass="53760">MTLTLRDAHPSARCLAIEFDTWTPIVERSMTRPPDHTITIVIPTFNRRSLLQKAVESVLEERRVPIVLHVFDNASDDETEAYVRALARQDPRVAYTRRPENIGATANYAQALASIETDYFVPLADDDWLLPDFLHDAHQLLEATPELGAAVFVTEARNAQGQVLTTYPTALDQIRYGELQPREHLEDWLRYGHYAWSSILWRTKTLECVGEPYLHVGLPSDVDFQAQIFCHYPVYLTRQTGAVYSLHDFQASGGYDVSHTPSWAHLFRRLDREIARERIFSREAYLPLREIAEQRYRICWTAPARKPWSVASRATAACLAGFRLGDWETAFSLVDDVPGLAGGSPSTGFDPTVVRLPPIGGRTLPAHPVSGGAATELVVAALGWMKQAVQTVAGLEQEKLRVEQERSKLEQDNARLQDENAQLRQTLSAASERKAQAELMAETSNQQRASAEAQLEALGNHPLLRAMKGLGLLRWSKTSG</sequence>
<keyword evidence="4" id="KW-1185">Reference proteome</keyword>
<protein>
    <submittedName>
        <fullName evidence="3">Glycosyltransferase</fullName>
        <ecNumber evidence="3">2.4.-.-</ecNumber>
    </submittedName>
</protein>
<accession>A0ABU8WHS6</accession>
<name>A0ABU8WHS6_9BURK</name>
<dbReference type="GO" id="GO:0016757">
    <property type="term" value="F:glycosyltransferase activity"/>
    <property type="evidence" value="ECO:0007669"/>
    <property type="project" value="UniProtKB-KW"/>
</dbReference>
<evidence type="ECO:0000259" key="2">
    <source>
        <dbReference type="Pfam" id="PF00535"/>
    </source>
</evidence>
<dbReference type="EC" id="2.4.-.-" evidence="3"/>
<keyword evidence="1" id="KW-0175">Coiled coil</keyword>
<dbReference type="Proteomes" id="UP001385892">
    <property type="component" value="Unassembled WGS sequence"/>
</dbReference>
<gene>
    <name evidence="3" type="ORF">WKW82_10465</name>
</gene>
<reference evidence="3 4" key="1">
    <citation type="submission" date="2024-03" db="EMBL/GenBank/DDBJ databases">
        <title>Novel species of the genus Variovorax.</title>
        <authorList>
            <person name="Liu Q."/>
            <person name="Xin Y.-H."/>
        </authorList>
    </citation>
    <scope>NUCLEOTIDE SEQUENCE [LARGE SCALE GENOMIC DNA]</scope>
    <source>
        <strain evidence="3 4">KACC 18900</strain>
    </source>
</reference>
<proteinExistence type="predicted"/>
<evidence type="ECO:0000256" key="1">
    <source>
        <dbReference type="SAM" id="Coils"/>
    </source>
</evidence>